<evidence type="ECO:0000256" key="5">
    <source>
        <dbReference type="ARBA" id="ARBA00023136"/>
    </source>
</evidence>
<feature type="transmembrane region" description="Helical" evidence="6">
    <location>
        <begin position="299"/>
        <end position="320"/>
    </location>
</feature>
<evidence type="ECO:0000256" key="4">
    <source>
        <dbReference type="ARBA" id="ARBA00022989"/>
    </source>
</evidence>
<keyword evidence="3 6" id="KW-0812">Transmembrane</keyword>
<evidence type="ECO:0008006" key="9">
    <source>
        <dbReference type="Google" id="ProtNLM"/>
    </source>
</evidence>
<keyword evidence="8" id="KW-1185">Reference proteome</keyword>
<evidence type="ECO:0000313" key="7">
    <source>
        <dbReference type="EMBL" id="SHF47914.1"/>
    </source>
</evidence>
<evidence type="ECO:0000256" key="6">
    <source>
        <dbReference type="SAM" id="Phobius"/>
    </source>
</evidence>
<keyword evidence="2" id="KW-1003">Cell membrane</keyword>
<dbReference type="Pfam" id="PF03706">
    <property type="entry name" value="LPG_synthase_TM"/>
    <property type="match status" value="1"/>
</dbReference>
<sequence>MQLAKVLIIIHLFIILGTPAFKNIVKKTIQIALPIVLGGFILVWVYRDFDFSKVGHVLLHEMNYWWMLVSLVFGILSHVFRGWRWKQTLEPLEAYPKSSNCVNAIFISYAANLVLPRVGEVSRCTILTKYDGISFSKSLGTVVTERLIDTIMVVAITGMTLVFQLGIFKSFFAQTGTNLDSIELLFTTPKFYIILLCVIGVIVLLYHLMKLLSFFEKVKGIALNVWEGILTLKHVKNMPLFILYTFLIWFSYFMEFYLTFYCFDFSSNLGVMAGLVLFAAGSVAVVVPTPNGAGPWHFAIISMMVLYGVDPTNAGIFALIKHGIQTLLLVLLGIYGLAALPFTNKK</sequence>
<feature type="transmembrane region" description="Helical" evidence="6">
    <location>
        <begin position="191"/>
        <end position="209"/>
    </location>
</feature>
<gene>
    <name evidence="7" type="ORF">SAMN05444405_10949</name>
</gene>
<evidence type="ECO:0000313" key="8">
    <source>
        <dbReference type="Proteomes" id="UP000184509"/>
    </source>
</evidence>
<dbReference type="PANTHER" id="PTHR39087">
    <property type="entry name" value="UPF0104 MEMBRANE PROTEIN MJ1595"/>
    <property type="match status" value="1"/>
</dbReference>
<feature type="transmembrane region" description="Helical" evidence="6">
    <location>
        <begin position="241"/>
        <end position="263"/>
    </location>
</feature>
<dbReference type="GO" id="GO:0005886">
    <property type="term" value="C:plasma membrane"/>
    <property type="evidence" value="ECO:0007669"/>
    <property type="project" value="UniProtKB-SubCell"/>
</dbReference>
<dbReference type="InterPro" id="IPR022791">
    <property type="entry name" value="L-PG_synthase/AglD"/>
</dbReference>
<protein>
    <recommendedName>
        <fullName evidence="9">Dolichol-P-glucose synthetase</fullName>
    </recommendedName>
</protein>
<dbReference type="NCBIfam" id="TIGR00374">
    <property type="entry name" value="flippase-like domain"/>
    <property type="match status" value="1"/>
</dbReference>
<feature type="transmembrane region" description="Helical" evidence="6">
    <location>
        <begin position="31"/>
        <end position="47"/>
    </location>
</feature>
<dbReference type="AlphaFoldDB" id="A0A1M5BZF1"/>
<evidence type="ECO:0000256" key="1">
    <source>
        <dbReference type="ARBA" id="ARBA00004651"/>
    </source>
</evidence>
<evidence type="ECO:0000256" key="3">
    <source>
        <dbReference type="ARBA" id="ARBA00022692"/>
    </source>
</evidence>
<evidence type="ECO:0000256" key="2">
    <source>
        <dbReference type="ARBA" id="ARBA00022475"/>
    </source>
</evidence>
<dbReference type="EMBL" id="FQTV01000009">
    <property type="protein sequence ID" value="SHF47914.1"/>
    <property type="molecule type" value="Genomic_DNA"/>
</dbReference>
<keyword evidence="4 6" id="KW-1133">Transmembrane helix</keyword>
<feature type="transmembrane region" description="Helical" evidence="6">
    <location>
        <begin position="269"/>
        <end position="287"/>
    </location>
</feature>
<feature type="transmembrane region" description="Helical" evidence="6">
    <location>
        <begin position="147"/>
        <end position="171"/>
    </location>
</feature>
<reference evidence="7 8" key="1">
    <citation type="submission" date="2016-11" db="EMBL/GenBank/DDBJ databases">
        <authorList>
            <person name="Jaros S."/>
            <person name="Januszkiewicz K."/>
            <person name="Wedrychowicz H."/>
        </authorList>
    </citation>
    <scope>NUCLEOTIDE SEQUENCE [LARGE SCALE GENOMIC DNA]</scope>
    <source>
        <strain evidence="7 8">DSM 26991</strain>
    </source>
</reference>
<dbReference type="STRING" id="1297750.SAMN05444405_10949"/>
<name>A0A1M5BZF1_9BACE</name>
<dbReference type="Proteomes" id="UP000184509">
    <property type="component" value="Unassembled WGS sequence"/>
</dbReference>
<feature type="transmembrane region" description="Helical" evidence="6">
    <location>
        <begin position="326"/>
        <end position="343"/>
    </location>
</feature>
<accession>A0A1M5BZF1</accession>
<dbReference type="PANTHER" id="PTHR39087:SF2">
    <property type="entry name" value="UPF0104 MEMBRANE PROTEIN MJ1595"/>
    <property type="match status" value="1"/>
</dbReference>
<comment type="subcellular location">
    <subcellularLocation>
        <location evidence="1">Cell membrane</location>
        <topology evidence="1">Multi-pass membrane protein</topology>
    </subcellularLocation>
</comment>
<proteinExistence type="predicted"/>
<feature type="transmembrane region" description="Helical" evidence="6">
    <location>
        <begin position="62"/>
        <end position="80"/>
    </location>
</feature>
<organism evidence="7 8">
    <name type="scientific">Bacteroides luti</name>
    <dbReference type="NCBI Taxonomy" id="1297750"/>
    <lineage>
        <taxon>Bacteria</taxon>
        <taxon>Pseudomonadati</taxon>
        <taxon>Bacteroidota</taxon>
        <taxon>Bacteroidia</taxon>
        <taxon>Bacteroidales</taxon>
        <taxon>Bacteroidaceae</taxon>
        <taxon>Bacteroides</taxon>
    </lineage>
</organism>
<keyword evidence="5 6" id="KW-0472">Membrane</keyword>
<feature type="transmembrane region" description="Helical" evidence="6">
    <location>
        <begin position="6"/>
        <end position="24"/>
    </location>
</feature>